<dbReference type="Proteomes" id="UP000292958">
    <property type="component" value="Unassembled WGS sequence"/>
</dbReference>
<organism evidence="2 3">
    <name type="scientific">Edaphobacter modestus</name>
    <dbReference type="NCBI Taxonomy" id="388466"/>
    <lineage>
        <taxon>Bacteria</taxon>
        <taxon>Pseudomonadati</taxon>
        <taxon>Acidobacteriota</taxon>
        <taxon>Terriglobia</taxon>
        <taxon>Terriglobales</taxon>
        <taxon>Acidobacteriaceae</taxon>
        <taxon>Edaphobacter</taxon>
    </lineage>
</organism>
<comment type="caution">
    <text evidence="2">The sequence shown here is derived from an EMBL/GenBank/DDBJ whole genome shotgun (WGS) entry which is preliminary data.</text>
</comment>
<dbReference type="OrthoDB" id="9810372at2"/>
<accession>A0A4Q7YXH6</accession>
<dbReference type="SUPFAM" id="SSF53067">
    <property type="entry name" value="Actin-like ATPase domain"/>
    <property type="match status" value="1"/>
</dbReference>
<proteinExistence type="inferred from homology"/>
<dbReference type="Gene3D" id="3.30.420.40">
    <property type="match status" value="2"/>
</dbReference>
<dbReference type="Pfam" id="PF00480">
    <property type="entry name" value="ROK"/>
    <property type="match status" value="1"/>
</dbReference>
<dbReference type="GO" id="GO:0016301">
    <property type="term" value="F:kinase activity"/>
    <property type="evidence" value="ECO:0007669"/>
    <property type="project" value="UniProtKB-KW"/>
</dbReference>
<keyword evidence="3" id="KW-1185">Reference proteome</keyword>
<name>A0A4Q7YXH6_9BACT</name>
<dbReference type="EMBL" id="SHKW01000001">
    <property type="protein sequence ID" value="RZU41911.1"/>
    <property type="molecule type" value="Genomic_DNA"/>
</dbReference>
<evidence type="ECO:0000256" key="1">
    <source>
        <dbReference type="ARBA" id="ARBA00006479"/>
    </source>
</evidence>
<dbReference type="AlphaFoldDB" id="A0A4Q7YXH6"/>
<sequence>MRLNVGNYVIGIDIGGTNLRLAVADDRGSILARWSSLTTGHRGAEAIVDLICSGINHVLEQAGLPKSALKAVGAGVPGVTNVDAGLVIATSYLLGWRDVPLRELLEARLGVPAVVDNDVNVAAFGEGRMGAARDTRDFVFLAIGTGIGAGIILDGKLFRGMNWSAGEVGYMLVPGVSEEPVERGKPGPIESLIGGEGIREQWQLEWEEGKTSLPREASATQIFDGAGKGDTLAQKMLDRCARILGYTIYNLSVVFNCPLVVLGGSVAMHEGLCVATRQFMERWGGRFEVEIRRSELGTDAQLAGAICLALDSAK</sequence>
<keyword evidence="2" id="KW-0418">Kinase</keyword>
<evidence type="ECO:0000313" key="3">
    <source>
        <dbReference type="Proteomes" id="UP000292958"/>
    </source>
</evidence>
<comment type="similarity">
    <text evidence="1">Belongs to the ROK (NagC/XylR) family.</text>
</comment>
<dbReference type="PANTHER" id="PTHR18964">
    <property type="entry name" value="ROK (REPRESSOR, ORF, KINASE) FAMILY"/>
    <property type="match status" value="1"/>
</dbReference>
<dbReference type="PANTHER" id="PTHR18964:SF149">
    <property type="entry name" value="BIFUNCTIONAL UDP-N-ACETYLGLUCOSAMINE 2-EPIMERASE_N-ACETYLMANNOSAMINE KINASE"/>
    <property type="match status" value="1"/>
</dbReference>
<reference evidence="2 3" key="1">
    <citation type="submission" date="2019-02" db="EMBL/GenBank/DDBJ databases">
        <title>Genomic Encyclopedia of Archaeal and Bacterial Type Strains, Phase II (KMG-II): from individual species to whole genera.</title>
        <authorList>
            <person name="Goeker M."/>
        </authorList>
    </citation>
    <scope>NUCLEOTIDE SEQUENCE [LARGE SCALE GENOMIC DNA]</scope>
    <source>
        <strain evidence="2 3">DSM 18101</strain>
    </source>
</reference>
<evidence type="ECO:0000313" key="2">
    <source>
        <dbReference type="EMBL" id="RZU41911.1"/>
    </source>
</evidence>
<dbReference type="InterPro" id="IPR000600">
    <property type="entry name" value="ROK"/>
</dbReference>
<dbReference type="InterPro" id="IPR043129">
    <property type="entry name" value="ATPase_NBD"/>
</dbReference>
<gene>
    <name evidence="2" type="ORF">BDD14_3453</name>
</gene>
<protein>
    <submittedName>
        <fullName evidence="2">Glucokinase</fullName>
    </submittedName>
</protein>
<keyword evidence="2" id="KW-0808">Transferase</keyword>